<keyword evidence="9 15" id="KW-0067">ATP-binding</keyword>
<evidence type="ECO:0000256" key="9">
    <source>
        <dbReference type="ARBA" id="ARBA00022840"/>
    </source>
</evidence>
<dbReference type="InterPro" id="IPR011009">
    <property type="entry name" value="Kinase-like_dom_sf"/>
</dbReference>
<reference evidence="22 23" key="1">
    <citation type="submission" date="2025-05" db="UniProtKB">
        <authorList>
            <consortium name="RefSeq"/>
        </authorList>
    </citation>
    <scope>IDENTIFICATION</scope>
</reference>
<dbReference type="PROSITE" id="PS51985">
    <property type="entry name" value="CPB2"/>
    <property type="match status" value="1"/>
</dbReference>
<feature type="binding site" evidence="15">
    <location>
        <position position="45"/>
    </location>
    <ligand>
        <name>ATP</name>
        <dbReference type="ChEBI" id="CHEBI:30616"/>
    </ligand>
</feature>
<evidence type="ECO:0000256" key="10">
    <source>
        <dbReference type="ARBA" id="ARBA00022843"/>
    </source>
</evidence>
<dbReference type="PROSITE" id="PS00107">
    <property type="entry name" value="PROTEIN_KINASE_ATP"/>
    <property type="match status" value="1"/>
</dbReference>
<keyword evidence="8 22" id="KW-0418">Kinase</keyword>
<evidence type="ECO:0000313" key="22">
    <source>
        <dbReference type="RefSeq" id="XP_065668264.1"/>
    </source>
</evidence>
<dbReference type="Gene3D" id="3.30.1120.130">
    <property type="match status" value="1"/>
</dbReference>
<feature type="domain" description="POLO box" evidence="18">
    <location>
        <begin position="732"/>
        <end position="807"/>
    </location>
</feature>
<dbReference type="EC" id="2.7.11.21" evidence="2"/>
<dbReference type="InterPro" id="IPR000959">
    <property type="entry name" value="POLO_box_dom"/>
</dbReference>
<dbReference type="SUPFAM" id="SSF82615">
    <property type="entry name" value="Polo-box domain"/>
    <property type="match status" value="1"/>
</dbReference>
<evidence type="ECO:0000256" key="15">
    <source>
        <dbReference type="PROSITE-ProRule" id="PRU10141"/>
    </source>
</evidence>
<accession>A0ABM4D1Y0</accession>
<dbReference type="InterPro" id="IPR000719">
    <property type="entry name" value="Prot_kinase_dom"/>
</dbReference>
<organism evidence="21 23">
    <name type="scientific">Hydra vulgaris</name>
    <name type="common">Hydra</name>
    <name type="synonym">Hydra attenuata</name>
    <dbReference type="NCBI Taxonomy" id="6087"/>
    <lineage>
        <taxon>Eukaryota</taxon>
        <taxon>Metazoa</taxon>
        <taxon>Cnidaria</taxon>
        <taxon>Hydrozoa</taxon>
        <taxon>Hydroidolina</taxon>
        <taxon>Anthoathecata</taxon>
        <taxon>Aplanulata</taxon>
        <taxon>Hydridae</taxon>
        <taxon>Hydra</taxon>
    </lineage>
</organism>
<keyword evidence="4" id="KW-0963">Cytoplasm</keyword>
<dbReference type="InterPro" id="IPR017441">
    <property type="entry name" value="Protein_kinase_ATP_BS"/>
</dbReference>
<evidence type="ECO:0000259" key="17">
    <source>
        <dbReference type="PROSITE" id="PS50011"/>
    </source>
</evidence>
<evidence type="ECO:0000256" key="3">
    <source>
        <dbReference type="ARBA" id="ARBA00020245"/>
    </source>
</evidence>
<evidence type="ECO:0000256" key="4">
    <source>
        <dbReference type="ARBA" id="ARBA00022490"/>
    </source>
</evidence>
<dbReference type="CDD" id="cd13114">
    <property type="entry name" value="POLO_box_Plk4_1"/>
    <property type="match status" value="1"/>
</dbReference>
<dbReference type="SUPFAM" id="SSF56112">
    <property type="entry name" value="Protein kinase-like (PK-like)"/>
    <property type="match status" value="1"/>
</dbReference>
<keyword evidence="5" id="KW-0723">Serine/threonine-protein kinase</keyword>
<evidence type="ECO:0000313" key="21">
    <source>
        <dbReference type="Proteomes" id="UP001652625"/>
    </source>
</evidence>
<feature type="domain" description="Cryptic POLO box 1 (CPB1)" evidence="19">
    <location>
        <begin position="435"/>
        <end position="548"/>
    </location>
</feature>
<evidence type="ECO:0000256" key="7">
    <source>
        <dbReference type="ARBA" id="ARBA00022741"/>
    </source>
</evidence>
<dbReference type="InterPro" id="IPR033698">
    <property type="entry name" value="POLO_box_Plk4_2"/>
</dbReference>
<dbReference type="GO" id="GO:0016301">
    <property type="term" value="F:kinase activity"/>
    <property type="evidence" value="ECO:0007669"/>
    <property type="project" value="UniProtKB-KW"/>
</dbReference>
<sequence>MTPIASRDEEDSIDNYEVFELLGRGSFAVVYRGVHKPTCKEVAIKMIDKKKLQSSSMMKRVCNEVEIHCQLKHPSILEMYGSFEDSNYVYLILELCHNGELQQYLKKSPMNEEQARKTIREVIIGLLYLHSHGILHRDLSLGNILLTKNMDIKIADFGLAAKLNMPTDKHYTMCGTPNYISPEIATRSPHGLESDVWSLGCMLYTLLVGKPPFDTEGVKTTLNRVVMADYSVPKYLSFEAKDLIDKLLKKNPNDRITLSGILDHPFLLGKENFMNSYQDGLISIDSGHGTLSTNISKASSDKANSYLIRHPPSPPVKLGKSDKFEDDSIYVKRNISTQGFPSFSTETTCHRDNDRHCISRSLCNCSSNCLHSYCWHESNDVSCKSISEHYNYQKRPLQDCSNVIDERTRENLKNYFNDKENHCHTKTDENKPSQSLDKIMEPLSTARLRPIRQKTRNAVVSILEDETVCLEFLQNRGGVDYVVEVFRISSDGIKVTVFNPNGANGVPLEDTPVSVPPSAVCHAFAGLPKKLWLKYKYADKFVRLVKMKTPKITFYSDQAKCSLMENIPPDFEATFYNGCKVSLSTDAIKIIDVNGRCSKYAHSDHSFSNSEKELLTHTRTCQQHCLTLESALRNLKCSSSYYPVVMGKRPLTGKRNKKSEPRPCNALSSCAPSSPQSNTVSVSVMSFEGTLLSDIPKKLTLAKPGILPSRPKGPIRASSTSSMDRIAKTTEVIKKTFIPSAGWGSQLRNGEIDVQFNDGTQIIFNGVTVRYVNHQGDTFNYSKSDSLPETVKLKVSHLPEFIHELSKK</sequence>
<name>A0ABM4D1Y0_HYDVU</name>
<dbReference type="Gene3D" id="3.30.1120.120">
    <property type="match status" value="1"/>
</dbReference>
<comment type="catalytic activity">
    <reaction evidence="14">
        <text>L-seryl-[protein] + ATP = O-phospho-L-seryl-[protein] + ADP + H(+)</text>
        <dbReference type="Rhea" id="RHEA:17989"/>
        <dbReference type="Rhea" id="RHEA-COMP:9863"/>
        <dbReference type="Rhea" id="RHEA-COMP:11604"/>
        <dbReference type="ChEBI" id="CHEBI:15378"/>
        <dbReference type="ChEBI" id="CHEBI:29999"/>
        <dbReference type="ChEBI" id="CHEBI:30616"/>
        <dbReference type="ChEBI" id="CHEBI:83421"/>
        <dbReference type="ChEBI" id="CHEBI:456216"/>
        <dbReference type="EC" id="2.7.11.21"/>
    </reaction>
</comment>
<dbReference type="InterPro" id="IPR046437">
    <property type="entry name" value="Ser_Thr-PK_POLO_box_1_sf"/>
</dbReference>
<dbReference type="PROSITE" id="PS00109">
    <property type="entry name" value="PROTEIN_KINASE_TYR"/>
    <property type="match status" value="1"/>
</dbReference>
<comment type="subcellular location">
    <subcellularLocation>
        <location evidence="1">Cytoplasm</location>
        <location evidence="1">Cytoskeleton</location>
        <location evidence="1">Microtubule organizing center</location>
        <location evidence="1">Centrosome</location>
        <location evidence="1">Centriole</location>
    </subcellularLocation>
</comment>
<dbReference type="Pfam" id="PF00069">
    <property type="entry name" value="Pkinase"/>
    <property type="match status" value="1"/>
</dbReference>
<evidence type="ECO:0000256" key="1">
    <source>
        <dbReference type="ARBA" id="ARBA00004114"/>
    </source>
</evidence>
<evidence type="ECO:0000259" key="18">
    <source>
        <dbReference type="PROSITE" id="PS50078"/>
    </source>
</evidence>
<dbReference type="PROSITE" id="PS50011">
    <property type="entry name" value="PROTEIN_KINASE_DOM"/>
    <property type="match status" value="1"/>
</dbReference>
<keyword evidence="7 15" id="KW-0547">Nucleotide-binding</keyword>
<dbReference type="GeneID" id="100206873"/>
<evidence type="ECO:0000256" key="13">
    <source>
        <dbReference type="ARBA" id="ARBA00047802"/>
    </source>
</evidence>
<dbReference type="Pfam" id="PF18190">
    <property type="entry name" value="Plk4_PB1"/>
    <property type="match status" value="1"/>
</dbReference>
<dbReference type="PROSITE" id="PS50078">
    <property type="entry name" value="POLO_BOX"/>
    <property type="match status" value="1"/>
</dbReference>
<evidence type="ECO:0000256" key="16">
    <source>
        <dbReference type="SAM" id="MobiDB-lite"/>
    </source>
</evidence>
<dbReference type="Gene3D" id="3.30.1120.30">
    <property type="entry name" value="POLO box domain"/>
    <property type="match status" value="1"/>
</dbReference>
<evidence type="ECO:0000256" key="6">
    <source>
        <dbReference type="ARBA" id="ARBA00022679"/>
    </source>
</evidence>
<feature type="region of interest" description="Disordered" evidence="16">
    <location>
        <begin position="650"/>
        <end position="671"/>
    </location>
</feature>
<dbReference type="PROSITE" id="PS51984">
    <property type="entry name" value="CPB1"/>
    <property type="match status" value="1"/>
</dbReference>
<evidence type="ECO:0000259" key="20">
    <source>
        <dbReference type="PROSITE" id="PS51985"/>
    </source>
</evidence>
<dbReference type="InterPro" id="IPR047108">
    <property type="entry name" value="Plk4-like_POLO_box_2_sf"/>
</dbReference>
<dbReference type="InterPro" id="IPR033696">
    <property type="entry name" value="POLO_box_Plk4_C"/>
</dbReference>
<dbReference type="CDD" id="cd13115">
    <property type="entry name" value="POLO_box_Plk4_2"/>
    <property type="match status" value="1"/>
</dbReference>
<dbReference type="PANTHER" id="PTHR24345">
    <property type="entry name" value="SERINE/THREONINE-PROTEIN KINASE PLK"/>
    <property type="match status" value="1"/>
</dbReference>
<feature type="region of interest" description="Disordered" evidence="16">
    <location>
        <begin position="703"/>
        <end position="723"/>
    </location>
</feature>
<dbReference type="InterPro" id="IPR008266">
    <property type="entry name" value="Tyr_kinase_AS"/>
</dbReference>
<evidence type="ECO:0000256" key="8">
    <source>
        <dbReference type="ARBA" id="ARBA00022777"/>
    </source>
</evidence>
<feature type="domain" description="Protein kinase" evidence="17">
    <location>
        <begin position="16"/>
        <end position="267"/>
    </location>
</feature>
<dbReference type="CDD" id="cd13116">
    <property type="entry name" value="POLO_box_Plk4_3"/>
    <property type="match status" value="1"/>
</dbReference>
<feature type="domain" description="Cryptic POLO box 2 (CPB2)" evidence="20">
    <location>
        <begin position="549"/>
        <end position="656"/>
    </location>
</feature>
<dbReference type="Gene3D" id="1.10.510.10">
    <property type="entry name" value="Transferase(Phosphotransferase) domain 1"/>
    <property type="match status" value="1"/>
</dbReference>
<evidence type="ECO:0000256" key="14">
    <source>
        <dbReference type="ARBA" id="ARBA00048347"/>
    </source>
</evidence>
<evidence type="ECO:0000313" key="23">
    <source>
        <dbReference type="RefSeq" id="XP_065668265.1"/>
    </source>
</evidence>
<keyword evidence="10" id="KW-0832">Ubl conjugation</keyword>
<proteinExistence type="predicted"/>
<dbReference type="Pfam" id="PF18409">
    <property type="entry name" value="Plk4_PB2"/>
    <property type="match status" value="1"/>
</dbReference>
<dbReference type="InterPro" id="IPR036947">
    <property type="entry name" value="POLO_box_dom_sf"/>
</dbReference>
<dbReference type="PANTHER" id="PTHR24345:SF91">
    <property type="entry name" value="SERINE_THREONINE-PROTEIN KINASE PLK4"/>
    <property type="match status" value="1"/>
</dbReference>
<evidence type="ECO:0000256" key="2">
    <source>
        <dbReference type="ARBA" id="ARBA00012424"/>
    </source>
</evidence>
<evidence type="ECO:0000256" key="11">
    <source>
        <dbReference type="ARBA" id="ARBA00023212"/>
    </source>
</evidence>
<dbReference type="RefSeq" id="XP_065668264.1">
    <property type="nucleotide sequence ID" value="XM_065812192.1"/>
</dbReference>
<keyword evidence="11" id="KW-0206">Cytoskeleton</keyword>
<protein>
    <recommendedName>
        <fullName evidence="3">Serine/threonine-protein kinase PLK4</fullName>
        <ecNumber evidence="2">2.7.11.21</ecNumber>
    </recommendedName>
    <alternativeName>
        <fullName evidence="12">Polo-like kinase 4</fullName>
    </alternativeName>
</protein>
<dbReference type="InterPro" id="IPR033699">
    <property type="entry name" value="POLO_box_Plk4_1"/>
</dbReference>
<keyword evidence="21" id="KW-1185">Reference proteome</keyword>
<gene>
    <name evidence="22 23" type="primary">LOC100206873</name>
</gene>
<comment type="catalytic activity">
    <reaction evidence="13">
        <text>L-threonyl-[protein] + ATP = O-phospho-L-threonyl-[protein] + ADP + H(+)</text>
        <dbReference type="Rhea" id="RHEA:46608"/>
        <dbReference type="Rhea" id="RHEA-COMP:11060"/>
        <dbReference type="Rhea" id="RHEA-COMP:11605"/>
        <dbReference type="ChEBI" id="CHEBI:15378"/>
        <dbReference type="ChEBI" id="CHEBI:30013"/>
        <dbReference type="ChEBI" id="CHEBI:30616"/>
        <dbReference type="ChEBI" id="CHEBI:61977"/>
        <dbReference type="ChEBI" id="CHEBI:456216"/>
        <dbReference type="EC" id="2.7.11.21"/>
    </reaction>
</comment>
<dbReference type="Proteomes" id="UP001652625">
    <property type="component" value="Chromosome 12"/>
</dbReference>
<dbReference type="RefSeq" id="XP_065668265.1">
    <property type="nucleotide sequence ID" value="XM_065812193.1"/>
</dbReference>
<evidence type="ECO:0000256" key="12">
    <source>
        <dbReference type="ARBA" id="ARBA00030332"/>
    </source>
</evidence>
<keyword evidence="6" id="KW-0808">Transferase</keyword>
<evidence type="ECO:0000259" key="19">
    <source>
        <dbReference type="PROSITE" id="PS51984"/>
    </source>
</evidence>
<evidence type="ECO:0000256" key="5">
    <source>
        <dbReference type="ARBA" id="ARBA00022527"/>
    </source>
</evidence>